<reference evidence="4" key="1">
    <citation type="journal article" date="2019" name="Int. J. Syst. Evol. Microbiol.">
        <title>The Global Catalogue of Microorganisms (GCM) 10K type strain sequencing project: providing services to taxonomists for standard genome sequencing and annotation.</title>
        <authorList>
            <consortium name="The Broad Institute Genomics Platform"/>
            <consortium name="The Broad Institute Genome Sequencing Center for Infectious Disease"/>
            <person name="Wu L."/>
            <person name="Ma J."/>
        </authorList>
    </citation>
    <scope>NUCLEOTIDE SEQUENCE [LARGE SCALE GENOMIC DNA]</scope>
    <source>
        <strain evidence="4">CGMCC 1.15774</strain>
    </source>
</reference>
<evidence type="ECO:0000256" key="1">
    <source>
        <dbReference type="SAM" id="Phobius"/>
    </source>
</evidence>
<feature type="transmembrane region" description="Helical" evidence="1">
    <location>
        <begin position="236"/>
        <end position="255"/>
    </location>
</feature>
<name>A0ABV8PRA4_9FLAO</name>
<dbReference type="Proteomes" id="UP001595841">
    <property type="component" value="Unassembled WGS sequence"/>
</dbReference>
<feature type="transmembrane region" description="Helical" evidence="1">
    <location>
        <begin position="208"/>
        <end position="224"/>
    </location>
</feature>
<feature type="transmembrane region" description="Helical" evidence="1">
    <location>
        <begin position="102"/>
        <end position="121"/>
    </location>
</feature>
<feature type="transmembrane region" description="Helical" evidence="1">
    <location>
        <begin position="169"/>
        <end position="188"/>
    </location>
</feature>
<evidence type="ECO:0000313" key="3">
    <source>
        <dbReference type="EMBL" id="MFC4221755.1"/>
    </source>
</evidence>
<protein>
    <submittedName>
        <fullName evidence="3">DUF4401 domain-containing protein</fullName>
    </submittedName>
</protein>
<dbReference type="RefSeq" id="WP_379766965.1">
    <property type="nucleotide sequence ID" value="NZ_JBHSCL010000009.1"/>
</dbReference>
<comment type="caution">
    <text evidence="3">The sequence shown here is derived from an EMBL/GenBank/DDBJ whole genome shotgun (WGS) entry which is preliminary data.</text>
</comment>
<keyword evidence="1" id="KW-0472">Membrane</keyword>
<dbReference type="EMBL" id="JBHSCL010000009">
    <property type="protein sequence ID" value="MFC4221755.1"/>
    <property type="molecule type" value="Genomic_DNA"/>
</dbReference>
<proteinExistence type="predicted"/>
<feature type="transmembrane region" description="Helical" evidence="1">
    <location>
        <begin position="327"/>
        <end position="348"/>
    </location>
</feature>
<evidence type="ECO:0000259" key="2">
    <source>
        <dbReference type="Pfam" id="PF14351"/>
    </source>
</evidence>
<gene>
    <name evidence="3" type="ORF">ACFOWS_16505</name>
</gene>
<dbReference type="InterPro" id="IPR025513">
    <property type="entry name" value="DUF4401"/>
</dbReference>
<keyword evidence="1" id="KW-1133">Transmembrane helix</keyword>
<keyword evidence="4" id="KW-1185">Reference proteome</keyword>
<keyword evidence="1" id="KW-0812">Transmembrane</keyword>
<evidence type="ECO:0000313" key="4">
    <source>
        <dbReference type="Proteomes" id="UP001595841"/>
    </source>
</evidence>
<feature type="domain" description="DUF4401" evidence="2">
    <location>
        <begin position="44"/>
        <end position="350"/>
    </location>
</feature>
<feature type="transmembrane region" description="Helical" evidence="1">
    <location>
        <begin position="74"/>
        <end position="90"/>
    </location>
</feature>
<feature type="transmembrane region" description="Helical" evidence="1">
    <location>
        <begin position="304"/>
        <end position="321"/>
    </location>
</feature>
<feature type="transmembrane region" description="Helical" evidence="1">
    <location>
        <begin position="127"/>
        <end position="157"/>
    </location>
</feature>
<feature type="transmembrane region" description="Helical" evidence="1">
    <location>
        <begin position="267"/>
        <end position="297"/>
    </location>
</feature>
<feature type="transmembrane region" description="Helical" evidence="1">
    <location>
        <begin position="43"/>
        <end position="68"/>
    </location>
</feature>
<dbReference type="Pfam" id="PF14351">
    <property type="entry name" value="DUF4401"/>
    <property type="match status" value="1"/>
</dbReference>
<organism evidence="3 4">
    <name type="scientific">Flagellimonas marina</name>
    <dbReference type="NCBI Taxonomy" id="1775168"/>
    <lineage>
        <taxon>Bacteria</taxon>
        <taxon>Pseudomonadati</taxon>
        <taxon>Bacteroidota</taxon>
        <taxon>Flavobacteriia</taxon>
        <taxon>Flavobacteriales</taxon>
        <taxon>Flavobacteriaceae</taxon>
        <taxon>Flagellimonas</taxon>
    </lineage>
</organism>
<sequence length="358" mass="40045">MGKLEDIQQHLANIKSLEGDSFAYDEQAILKEYEKRNGEKSNFIIKILSIFGGILASIAFLGFLFILGLYESEVAMLVVGIGLIVVSIFLTKTFDALIMDTIGISLFVLGMVLFIAGLLIFEVNENIITILVMTIAFGSLFVVHNPILSFFAFLILSGGLLTLIISNDIYSVIHLYINLHALALAYVFLNEPGMITSDLKLVKLYDPLRISLVFSLLFGLMATAKQGFLFMSQSYFWMSSLVLILILMYLVSLLIKTFKVESTNTKLWVYLFSALTLLPTLFAPAIPGALLIALLSFKVNYKTGLSIGIVSLVYFVIQYYYDLNYTLLTKSIILFSSGLVFLLFYVFLTKKLKSNEKV</sequence>
<accession>A0ABV8PRA4</accession>